<reference evidence="11" key="1">
    <citation type="submission" date="2011-08" db="EMBL/GenBank/DDBJ databases">
        <authorList>
            <person name="Rombauts S."/>
        </authorList>
    </citation>
    <scope>NUCLEOTIDE SEQUENCE</scope>
    <source>
        <strain evidence="11">London</strain>
    </source>
</reference>
<feature type="transmembrane region" description="Helical" evidence="8">
    <location>
        <begin position="31"/>
        <end position="50"/>
    </location>
</feature>
<feature type="region of interest" description="Disordered" evidence="7">
    <location>
        <begin position="368"/>
        <end position="397"/>
    </location>
</feature>
<sequence length="397" mass="44521">MPHKCDMIKNQFSISVRAFFSHHVTRSIHSISAICWGIPLTAFTIYFYSIPCQGFRSINCDYDFLASKRYRLFILSFFAIPLVLMFFLYTRIFKIIRQNQQMRCQSRHGCVSESSFPKAAAMLIQNGSKSTPSSKHVLIFRQCPKPTESSTSSISSSTPITFDPQSQSVETSIDPADKVNYIRVKSIETVNSLPPSQPVKHSTSPLIQSNGSTLIQSKESLNKLITMDENVSNEVPIGRQSINSKKHNDSTNQPHHKILSKVKDNRLTTVGPTRTNTKALITSLLILGTYLLCWVPAVTFLVLTCQDGCPFSIFAIPRKIVIIISSICNLLVIMKAIVDPFIYIFRIREVKLAIRKIFNPNQRNDGSHCNRSTITGSTSGGSTANSTNRSFARERLN</sequence>
<comment type="similarity">
    <text evidence="2">Belongs to the G-protein coupled receptor 1 family.</text>
</comment>
<dbReference type="HOGENOM" id="CLU_695089_0_0_1"/>
<dbReference type="Pfam" id="PF00001">
    <property type="entry name" value="7tm_1"/>
    <property type="match status" value="1"/>
</dbReference>
<feature type="region of interest" description="Disordered" evidence="7">
    <location>
        <begin position="146"/>
        <end position="169"/>
    </location>
</feature>
<feature type="transmembrane region" description="Helical" evidence="8">
    <location>
        <begin position="320"/>
        <end position="345"/>
    </location>
</feature>
<evidence type="ECO:0000313" key="11">
    <source>
        <dbReference type="Proteomes" id="UP000015104"/>
    </source>
</evidence>
<protein>
    <recommendedName>
        <fullName evidence="9">G-protein coupled receptors family 1 profile domain-containing protein</fullName>
    </recommendedName>
</protein>
<dbReference type="GO" id="GO:0004930">
    <property type="term" value="F:G protein-coupled receptor activity"/>
    <property type="evidence" value="ECO:0007669"/>
    <property type="project" value="InterPro"/>
</dbReference>
<feature type="transmembrane region" description="Helical" evidence="8">
    <location>
        <begin position="70"/>
        <end position="93"/>
    </location>
</feature>
<keyword evidence="5 8" id="KW-1133">Transmembrane helix</keyword>
<evidence type="ECO:0000256" key="7">
    <source>
        <dbReference type="SAM" id="MobiDB-lite"/>
    </source>
</evidence>
<dbReference type="EMBL" id="CAEY01000341">
    <property type="status" value="NOT_ANNOTATED_CDS"/>
    <property type="molecule type" value="Genomic_DNA"/>
</dbReference>
<dbReference type="EnsemblMetazoa" id="tetur17g02400.1">
    <property type="protein sequence ID" value="tetur17g02400.1"/>
    <property type="gene ID" value="tetur17g02400"/>
</dbReference>
<reference evidence="10" key="2">
    <citation type="submission" date="2015-06" db="UniProtKB">
        <authorList>
            <consortium name="EnsemblMetazoa"/>
        </authorList>
    </citation>
    <scope>IDENTIFICATION</scope>
</reference>
<dbReference type="Proteomes" id="UP000015104">
    <property type="component" value="Unassembled WGS sequence"/>
</dbReference>
<keyword evidence="4 8" id="KW-0812">Transmembrane</keyword>
<dbReference type="AlphaFoldDB" id="T1KQ09"/>
<dbReference type="PRINTS" id="PR00237">
    <property type="entry name" value="GPCRRHODOPSN"/>
</dbReference>
<keyword evidence="11" id="KW-1185">Reference proteome</keyword>
<dbReference type="GO" id="GO:0005886">
    <property type="term" value="C:plasma membrane"/>
    <property type="evidence" value="ECO:0007669"/>
    <property type="project" value="UniProtKB-SubCell"/>
</dbReference>
<evidence type="ECO:0000256" key="8">
    <source>
        <dbReference type="SAM" id="Phobius"/>
    </source>
</evidence>
<evidence type="ECO:0000256" key="2">
    <source>
        <dbReference type="ARBA" id="ARBA00010663"/>
    </source>
</evidence>
<dbReference type="SUPFAM" id="SSF81321">
    <property type="entry name" value="Family A G protein-coupled receptor-like"/>
    <property type="match status" value="1"/>
</dbReference>
<comment type="subcellular location">
    <subcellularLocation>
        <location evidence="1">Cell membrane</location>
        <topology evidence="1">Multi-pass membrane protein</topology>
    </subcellularLocation>
</comment>
<name>T1KQ09_TETUR</name>
<organism evidence="10 11">
    <name type="scientific">Tetranychus urticae</name>
    <name type="common">Two-spotted spider mite</name>
    <dbReference type="NCBI Taxonomy" id="32264"/>
    <lineage>
        <taxon>Eukaryota</taxon>
        <taxon>Metazoa</taxon>
        <taxon>Ecdysozoa</taxon>
        <taxon>Arthropoda</taxon>
        <taxon>Chelicerata</taxon>
        <taxon>Arachnida</taxon>
        <taxon>Acari</taxon>
        <taxon>Acariformes</taxon>
        <taxon>Trombidiformes</taxon>
        <taxon>Prostigmata</taxon>
        <taxon>Eleutherengona</taxon>
        <taxon>Raphignathae</taxon>
        <taxon>Tetranychoidea</taxon>
        <taxon>Tetranychidae</taxon>
        <taxon>Tetranychus</taxon>
    </lineage>
</organism>
<feature type="compositionally biased region" description="Low complexity" evidence="7">
    <location>
        <begin position="370"/>
        <end position="390"/>
    </location>
</feature>
<evidence type="ECO:0000256" key="6">
    <source>
        <dbReference type="ARBA" id="ARBA00023136"/>
    </source>
</evidence>
<evidence type="ECO:0000256" key="1">
    <source>
        <dbReference type="ARBA" id="ARBA00004651"/>
    </source>
</evidence>
<keyword evidence="3" id="KW-1003">Cell membrane</keyword>
<feature type="transmembrane region" description="Helical" evidence="8">
    <location>
        <begin position="279"/>
        <end position="300"/>
    </location>
</feature>
<dbReference type="InterPro" id="IPR017452">
    <property type="entry name" value="GPCR_Rhodpsn_7TM"/>
</dbReference>
<feature type="domain" description="G-protein coupled receptors family 1 profile" evidence="9">
    <location>
        <begin position="60"/>
        <end position="343"/>
    </location>
</feature>
<proteinExistence type="inferred from homology"/>
<evidence type="ECO:0000259" key="9">
    <source>
        <dbReference type="PROSITE" id="PS50262"/>
    </source>
</evidence>
<evidence type="ECO:0000313" key="10">
    <source>
        <dbReference type="EnsemblMetazoa" id="tetur17g02400.1"/>
    </source>
</evidence>
<dbReference type="InterPro" id="IPR000276">
    <property type="entry name" value="GPCR_Rhodpsn"/>
</dbReference>
<evidence type="ECO:0000256" key="5">
    <source>
        <dbReference type="ARBA" id="ARBA00022989"/>
    </source>
</evidence>
<keyword evidence="6 8" id="KW-0472">Membrane</keyword>
<accession>T1KQ09</accession>
<dbReference type="CDD" id="cd00637">
    <property type="entry name" value="7tm_classA_rhodopsin-like"/>
    <property type="match status" value="1"/>
</dbReference>
<evidence type="ECO:0000256" key="4">
    <source>
        <dbReference type="ARBA" id="ARBA00022692"/>
    </source>
</evidence>
<feature type="compositionally biased region" description="Low complexity" evidence="7">
    <location>
        <begin position="146"/>
        <end position="161"/>
    </location>
</feature>
<dbReference type="PANTHER" id="PTHR22750">
    <property type="entry name" value="G-PROTEIN COUPLED RECEPTOR"/>
    <property type="match status" value="1"/>
</dbReference>
<evidence type="ECO:0000256" key="3">
    <source>
        <dbReference type="ARBA" id="ARBA00022475"/>
    </source>
</evidence>
<dbReference type="Gene3D" id="1.20.1070.10">
    <property type="entry name" value="Rhodopsin 7-helix transmembrane proteins"/>
    <property type="match status" value="2"/>
</dbReference>
<dbReference type="PROSITE" id="PS50262">
    <property type="entry name" value="G_PROTEIN_RECEP_F1_2"/>
    <property type="match status" value="1"/>
</dbReference>